<protein>
    <submittedName>
        <fullName evidence="3">Glutathione S-transferase family protein</fullName>
    </submittedName>
</protein>
<gene>
    <name evidence="3" type="ORF">D9R08_07735</name>
</gene>
<evidence type="ECO:0000313" key="3">
    <source>
        <dbReference type="EMBL" id="RMA42675.1"/>
    </source>
</evidence>
<evidence type="ECO:0000259" key="2">
    <source>
        <dbReference type="PROSITE" id="PS50405"/>
    </source>
</evidence>
<comment type="caution">
    <text evidence="3">The sequence shown here is derived from an EMBL/GenBank/DDBJ whole genome shotgun (WGS) entry which is preliminary data.</text>
</comment>
<organism evidence="3 4">
    <name type="scientific">Rhodophyticola porphyridii</name>
    <dbReference type="NCBI Taxonomy" id="1852017"/>
    <lineage>
        <taxon>Bacteria</taxon>
        <taxon>Pseudomonadati</taxon>
        <taxon>Pseudomonadota</taxon>
        <taxon>Alphaproteobacteria</taxon>
        <taxon>Rhodobacterales</taxon>
        <taxon>Roseobacteraceae</taxon>
        <taxon>Rhodophyticola</taxon>
    </lineage>
</organism>
<keyword evidence="3" id="KW-0808">Transferase</keyword>
<dbReference type="InterPro" id="IPR040079">
    <property type="entry name" value="Glutathione_S-Trfase"/>
</dbReference>
<dbReference type="Gene3D" id="3.40.30.10">
    <property type="entry name" value="Glutaredoxin"/>
    <property type="match status" value="1"/>
</dbReference>
<dbReference type="GO" id="GO:0016740">
    <property type="term" value="F:transferase activity"/>
    <property type="evidence" value="ECO:0007669"/>
    <property type="project" value="UniProtKB-KW"/>
</dbReference>
<evidence type="ECO:0000313" key="4">
    <source>
        <dbReference type="Proteomes" id="UP000281343"/>
    </source>
</evidence>
<dbReference type="Gene3D" id="1.20.1050.10">
    <property type="match status" value="1"/>
</dbReference>
<dbReference type="PROSITE" id="PS50404">
    <property type="entry name" value="GST_NTER"/>
    <property type="match status" value="1"/>
</dbReference>
<dbReference type="SUPFAM" id="SSF47616">
    <property type="entry name" value="GST C-terminal domain-like"/>
    <property type="match status" value="1"/>
</dbReference>
<dbReference type="Pfam" id="PF13409">
    <property type="entry name" value="GST_N_2"/>
    <property type="match status" value="1"/>
</dbReference>
<evidence type="ECO:0000259" key="1">
    <source>
        <dbReference type="PROSITE" id="PS50404"/>
    </source>
</evidence>
<dbReference type="InterPro" id="IPR004045">
    <property type="entry name" value="Glutathione_S-Trfase_N"/>
</dbReference>
<dbReference type="InterPro" id="IPR036282">
    <property type="entry name" value="Glutathione-S-Trfase_C_sf"/>
</dbReference>
<dbReference type="InterPro" id="IPR004046">
    <property type="entry name" value="GST_C"/>
</dbReference>
<keyword evidence="4" id="KW-1185">Reference proteome</keyword>
<dbReference type="InterPro" id="IPR036249">
    <property type="entry name" value="Thioredoxin-like_sf"/>
</dbReference>
<proteinExistence type="predicted"/>
<dbReference type="PANTHER" id="PTHR44051:SF8">
    <property type="entry name" value="GLUTATHIONE S-TRANSFERASE GSTA"/>
    <property type="match status" value="1"/>
</dbReference>
<dbReference type="AlphaFoldDB" id="A0A3L9Y5D9"/>
<sequence length="204" mass="22453">MPTEMTLYTINGSCSDAVVALCAHLGLPVELRERRDHDADLATVNPSRTVPTLVTDDGLTLTETTAILNHLARSFAAEMLGRTPAMRARNDEMLSFLATSVYNAFLLRFRPDRSAEDPAAQQAIRAMSDAEIAKVLDMLETRISNQTFALGENLTSSDFFLLVMLNWADRIDGGLLRSRPKLAAHFEALKEMPFHARAFGAQAA</sequence>
<name>A0A3L9Y5D9_9RHOB</name>
<feature type="domain" description="GST N-terminal" evidence="1">
    <location>
        <begin position="1"/>
        <end position="79"/>
    </location>
</feature>
<accession>A0A3L9Y5D9</accession>
<dbReference type="InterPro" id="IPR010987">
    <property type="entry name" value="Glutathione-S-Trfase_C-like"/>
</dbReference>
<reference evidence="3 4" key="1">
    <citation type="submission" date="2018-10" db="EMBL/GenBank/DDBJ databases">
        <authorList>
            <person name="Jung H.S."/>
            <person name="Jeon C.O."/>
        </authorList>
    </citation>
    <scope>NUCLEOTIDE SEQUENCE [LARGE SCALE GENOMIC DNA]</scope>
    <source>
        <strain evidence="3 4">MA-7-27</strain>
    </source>
</reference>
<dbReference type="EMBL" id="RCNT01000003">
    <property type="protein sequence ID" value="RMA42675.1"/>
    <property type="molecule type" value="Genomic_DNA"/>
</dbReference>
<feature type="domain" description="GST C-terminal" evidence="2">
    <location>
        <begin position="83"/>
        <end position="204"/>
    </location>
</feature>
<dbReference type="PROSITE" id="PS50405">
    <property type="entry name" value="GST_CTER"/>
    <property type="match status" value="1"/>
</dbReference>
<dbReference type="PANTHER" id="PTHR44051">
    <property type="entry name" value="GLUTATHIONE S-TRANSFERASE-RELATED"/>
    <property type="match status" value="1"/>
</dbReference>
<dbReference type="Proteomes" id="UP000281343">
    <property type="component" value="Unassembled WGS sequence"/>
</dbReference>
<dbReference type="Pfam" id="PF00043">
    <property type="entry name" value="GST_C"/>
    <property type="match status" value="1"/>
</dbReference>
<dbReference type="SFLD" id="SFLDS00019">
    <property type="entry name" value="Glutathione_Transferase_(cytos"/>
    <property type="match status" value="1"/>
</dbReference>
<dbReference type="SFLD" id="SFLDG00358">
    <property type="entry name" value="Main_(cytGST)"/>
    <property type="match status" value="1"/>
</dbReference>
<dbReference type="OrthoDB" id="7583243at2"/>
<dbReference type="CDD" id="cd03057">
    <property type="entry name" value="GST_N_Beta"/>
    <property type="match status" value="1"/>
</dbReference>
<dbReference type="RefSeq" id="WP_121897459.1">
    <property type="nucleotide sequence ID" value="NZ_RCNT01000003.1"/>
</dbReference>
<dbReference type="SUPFAM" id="SSF52833">
    <property type="entry name" value="Thioredoxin-like"/>
    <property type="match status" value="1"/>
</dbReference>